<keyword evidence="3" id="KW-1185">Reference proteome</keyword>
<dbReference type="RefSeq" id="WP_165291563.1">
    <property type="nucleotide sequence ID" value="NZ_JACOIJ010000016.1"/>
</dbReference>
<dbReference type="InterPro" id="IPR036163">
    <property type="entry name" value="HMA_dom_sf"/>
</dbReference>
<dbReference type="EMBL" id="JACOIJ010000016">
    <property type="protein sequence ID" value="MBD1429831.1"/>
    <property type="molecule type" value="Genomic_DNA"/>
</dbReference>
<reference evidence="2 3" key="1">
    <citation type="submission" date="2020-08" db="EMBL/GenBank/DDBJ databases">
        <title>Sphingobacterium sp. DN04309 isolated from aquaculture water.</title>
        <authorList>
            <person name="Zhang M."/>
        </authorList>
    </citation>
    <scope>NUCLEOTIDE SEQUENCE [LARGE SCALE GENOMIC DNA]</scope>
    <source>
        <strain evidence="2 3">DN04309</strain>
    </source>
</reference>
<proteinExistence type="predicted"/>
<dbReference type="Gene3D" id="3.30.70.100">
    <property type="match status" value="1"/>
</dbReference>
<protein>
    <submittedName>
        <fullName evidence="2">Heavy-metal-associated domain-containing protein</fullName>
    </submittedName>
</protein>
<dbReference type="Pfam" id="PF00403">
    <property type="entry name" value="HMA"/>
    <property type="match status" value="1"/>
</dbReference>
<sequence length="71" mass="7710">MENKELKFKTNINCGGCVAKVKPALDSAEGVNNWGVDTDNADKILTVSTEGISEEKVIEIVKAKGFNIERV</sequence>
<evidence type="ECO:0000313" key="3">
    <source>
        <dbReference type="Proteomes" id="UP000651271"/>
    </source>
</evidence>
<name>A0ABR7YEW5_9SPHI</name>
<dbReference type="SUPFAM" id="SSF55008">
    <property type="entry name" value="HMA, heavy metal-associated domain"/>
    <property type="match status" value="1"/>
</dbReference>
<feature type="domain" description="HMA" evidence="1">
    <location>
        <begin position="3"/>
        <end position="69"/>
    </location>
</feature>
<comment type="caution">
    <text evidence="2">The sequence shown here is derived from an EMBL/GenBank/DDBJ whole genome shotgun (WGS) entry which is preliminary data.</text>
</comment>
<dbReference type="Proteomes" id="UP000651271">
    <property type="component" value="Unassembled WGS sequence"/>
</dbReference>
<organism evidence="2 3">
    <name type="scientific">Sphingobacterium litopenaei</name>
    <dbReference type="NCBI Taxonomy" id="2763500"/>
    <lineage>
        <taxon>Bacteria</taxon>
        <taxon>Pseudomonadati</taxon>
        <taxon>Bacteroidota</taxon>
        <taxon>Sphingobacteriia</taxon>
        <taxon>Sphingobacteriales</taxon>
        <taxon>Sphingobacteriaceae</taxon>
        <taxon>Sphingobacterium</taxon>
    </lineage>
</organism>
<dbReference type="PROSITE" id="PS50846">
    <property type="entry name" value="HMA_2"/>
    <property type="match status" value="1"/>
</dbReference>
<gene>
    <name evidence="2" type="ORF">H8B04_09625</name>
</gene>
<dbReference type="CDD" id="cd00371">
    <property type="entry name" value="HMA"/>
    <property type="match status" value="1"/>
</dbReference>
<accession>A0ABR7YEW5</accession>
<evidence type="ECO:0000259" key="1">
    <source>
        <dbReference type="PROSITE" id="PS50846"/>
    </source>
</evidence>
<dbReference type="InterPro" id="IPR006121">
    <property type="entry name" value="HMA_dom"/>
</dbReference>
<evidence type="ECO:0000313" key="2">
    <source>
        <dbReference type="EMBL" id="MBD1429831.1"/>
    </source>
</evidence>